<keyword evidence="2" id="KW-0694">RNA-binding</keyword>
<dbReference type="EC" id="3.1.1.-" evidence="2"/>
<dbReference type="EMBL" id="JACDQQ010001728">
    <property type="protein sequence ID" value="MBA0086890.1"/>
    <property type="molecule type" value="Genomic_DNA"/>
</dbReference>
<dbReference type="GO" id="GO:0106026">
    <property type="term" value="F:Gly-tRNA(Ala) deacylase activity"/>
    <property type="evidence" value="ECO:0007669"/>
    <property type="project" value="UniProtKB-UniRule"/>
</dbReference>
<reference evidence="3" key="1">
    <citation type="submission" date="2020-06" db="EMBL/GenBank/DDBJ databases">
        <title>Legume-microbial interactions unlock mineral nutrients during tropical forest succession.</title>
        <authorList>
            <person name="Epihov D.Z."/>
        </authorList>
    </citation>
    <scope>NUCLEOTIDE SEQUENCE [LARGE SCALE GENOMIC DNA]</scope>
    <source>
        <strain evidence="3">Pan2503</strain>
    </source>
</reference>
<comment type="caution">
    <text evidence="3">The sequence shown here is derived from an EMBL/GenBank/DDBJ whole genome shotgun (WGS) entry which is preliminary data.</text>
</comment>
<sequence>MRAVLQRVSRAKVTVGGRISGEIGPGLMILLGVGRSDTSAVVARMAERCANLRIFEDDQGKMNRSLLDVKGSALAVSQFTLHGDARGQRRPSFITAAPPELARALYDEFCQALRQLGVSVATGVFQAMMSVELVNEGPVTILLDSDNSF</sequence>
<evidence type="ECO:0000256" key="2">
    <source>
        <dbReference type="HAMAP-Rule" id="MF_00518"/>
    </source>
</evidence>
<keyword evidence="2" id="KW-0820">tRNA-binding</keyword>
<keyword evidence="4" id="KW-1185">Reference proteome</keyword>
<dbReference type="Proteomes" id="UP000567293">
    <property type="component" value="Unassembled WGS sequence"/>
</dbReference>
<dbReference type="EC" id="3.1.1.96" evidence="2"/>
<dbReference type="PANTHER" id="PTHR10472:SF5">
    <property type="entry name" value="D-AMINOACYL-TRNA DEACYLASE 1"/>
    <property type="match status" value="1"/>
</dbReference>
<dbReference type="FunFam" id="3.50.80.10:FF:000001">
    <property type="entry name" value="D-aminoacyl-tRNA deacylase"/>
    <property type="match status" value="1"/>
</dbReference>
<dbReference type="Gene3D" id="3.50.80.10">
    <property type="entry name" value="D-tyrosyl-tRNA(Tyr) deacylase"/>
    <property type="match status" value="1"/>
</dbReference>
<dbReference type="GO" id="GO:0051500">
    <property type="term" value="F:D-tyrosyl-tRNA(Tyr) deacylase activity"/>
    <property type="evidence" value="ECO:0007669"/>
    <property type="project" value="TreeGrafter"/>
</dbReference>
<feature type="short sequence motif" description="Gly-cisPro motif, important for rejection of L-amino acids" evidence="2">
    <location>
        <begin position="137"/>
        <end position="138"/>
    </location>
</feature>
<organism evidence="3 4">
    <name type="scientific">Candidatus Acidiferrum panamense</name>
    <dbReference type="NCBI Taxonomy" id="2741543"/>
    <lineage>
        <taxon>Bacteria</taxon>
        <taxon>Pseudomonadati</taxon>
        <taxon>Acidobacteriota</taxon>
        <taxon>Terriglobia</taxon>
        <taxon>Candidatus Acidiferrales</taxon>
        <taxon>Candidatus Acidiferrum</taxon>
    </lineage>
</organism>
<comment type="subunit">
    <text evidence="2">Homodimer.</text>
</comment>
<dbReference type="AlphaFoldDB" id="A0A7V8NTC0"/>
<dbReference type="GO" id="GO:0005737">
    <property type="term" value="C:cytoplasm"/>
    <property type="evidence" value="ECO:0007669"/>
    <property type="project" value="UniProtKB-SubCell"/>
</dbReference>
<dbReference type="Pfam" id="PF02580">
    <property type="entry name" value="Tyr_Deacylase"/>
    <property type="match status" value="1"/>
</dbReference>
<dbReference type="PANTHER" id="PTHR10472">
    <property type="entry name" value="D-TYROSYL-TRNA TYR DEACYLASE"/>
    <property type="match status" value="1"/>
</dbReference>
<dbReference type="GO" id="GO:0000049">
    <property type="term" value="F:tRNA binding"/>
    <property type="evidence" value="ECO:0007669"/>
    <property type="project" value="UniProtKB-UniRule"/>
</dbReference>
<dbReference type="InterPro" id="IPR023509">
    <property type="entry name" value="DTD-like_sf"/>
</dbReference>
<dbReference type="GO" id="GO:0019478">
    <property type="term" value="P:D-amino acid catabolic process"/>
    <property type="evidence" value="ECO:0007669"/>
    <property type="project" value="UniProtKB-UniRule"/>
</dbReference>
<keyword evidence="2 3" id="KW-0378">Hydrolase</keyword>
<dbReference type="InterPro" id="IPR003732">
    <property type="entry name" value="Daa-tRNA_deacyls_DTD"/>
</dbReference>
<dbReference type="HAMAP" id="MF_00518">
    <property type="entry name" value="Deacylase_Dtd"/>
    <property type="match status" value="1"/>
</dbReference>
<dbReference type="NCBIfam" id="TIGR00256">
    <property type="entry name" value="D-aminoacyl-tRNA deacylase"/>
    <property type="match status" value="1"/>
</dbReference>
<proteinExistence type="inferred from homology"/>
<comment type="domain">
    <text evidence="2">A Gly-cisPro motif from one monomer fits into the active site of the other monomer to allow specific chiral rejection of L-amino acids.</text>
</comment>
<evidence type="ECO:0000313" key="4">
    <source>
        <dbReference type="Proteomes" id="UP000567293"/>
    </source>
</evidence>
<comment type="catalytic activity">
    <reaction evidence="2">
        <text>glycyl-tRNA(Ala) + H2O = tRNA(Ala) + glycine + H(+)</text>
        <dbReference type="Rhea" id="RHEA:53744"/>
        <dbReference type="Rhea" id="RHEA-COMP:9657"/>
        <dbReference type="Rhea" id="RHEA-COMP:13640"/>
        <dbReference type="ChEBI" id="CHEBI:15377"/>
        <dbReference type="ChEBI" id="CHEBI:15378"/>
        <dbReference type="ChEBI" id="CHEBI:57305"/>
        <dbReference type="ChEBI" id="CHEBI:78442"/>
        <dbReference type="ChEBI" id="CHEBI:78522"/>
    </reaction>
</comment>
<gene>
    <name evidence="2" type="primary">dtd</name>
    <name evidence="3" type="ORF">HRJ53_18060</name>
</gene>
<dbReference type="GO" id="GO:0043908">
    <property type="term" value="F:Ser(Gly)-tRNA(Ala) hydrolase activity"/>
    <property type="evidence" value="ECO:0007669"/>
    <property type="project" value="UniProtKB-UniRule"/>
</dbReference>
<evidence type="ECO:0000313" key="3">
    <source>
        <dbReference type="EMBL" id="MBA0086890.1"/>
    </source>
</evidence>
<comment type="subcellular location">
    <subcellularLocation>
        <location evidence="2">Cytoplasm</location>
    </subcellularLocation>
</comment>
<comment type="similarity">
    <text evidence="1 2">Belongs to the DTD family.</text>
</comment>
<dbReference type="CDD" id="cd00563">
    <property type="entry name" value="Dtyr_deacylase"/>
    <property type="match status" value="1"/>
</dbReference>
<name>A0A7V8NTC0_9BACT</name>
<accession>A0A7V8NTC0</accession>
<comment type="function">
    <text evidence="2">An aminoacyl-tRNA editing enzyme that deacylates mischarged D-aminoacyl-tRNAs. Also deacylates mischarged glycyl-tRNA(Ala), protecting cells against glycine mischarging by AlaRS. Acts via tRNA-based rather than protein-based catalysis; rejects L-amino acids rather than detecting D-amino acids in the active site. By recycling D-aminoacyl-tRNA to D-amino acids and free tRNA molecules, this enzyme counteracts the toxicity associated with the formation of D-aminoacyl-tRNA entities in vivo and helps enforce protein L-homochirality.</text>
</comment>
<evidence type="ECO:0000256" key="1">
    <source>
        <dbReference type="ARBA" id="ARBA00009673"/>
    </source>
</evidence>
<keyword evidence="2" id="KW-0963">Cytoplasm</keyword>
<protein>
    <recommendedName>
        <fullName evidence="2">D-aminoacyl-tRNA deacylase</fullName>
        <shortName evidence="2">DTD</shortName>
        <ecNumber evidence="2">3.1.1.96</ecNumber>
    </recommendedName>
    <alternativeName>
        <fullName evidence="2">Gly-tRNA(Ala) deacylase</fullName>
        <ecNumber evidence="2">3.1.1.-</ecNumber>
    </alternativeName>
</protein>
<comment type="catalytic activity">
    <reaction evidence="2">
        <text>a D-aminoacyl-tRNA + H2O = a tRNA + a D-alpha-amino acid + H(+)</text>
        <dbReference type="Rhea" id="RHEA:13953"/>
        <dbReference type="Rhea" id="RHEA-COMP:10123"/>
        <dbReference type="Rhea" id="RHEA-COMP:10124"/>
        <dbReference type="ChEBI" id="CHEBI:15377"/>
        <dbReference type="ChEBI" id="CHEBI:15378"/>
        <dbReference type="ChEBI" id="CHEBI:59871"/>
        <dbReference type="ChEBI" id="CHEBI:78442"/>
        <dbReference type="ChEBI" id="CHEBI:79333"/>
        <dbReference type="EC" id="3.1.1.96"/>
    </reaction>
</comment>
<dbReference type="SUPFAM" id="SSF69500">
    <property type="entry name" value="DTD-like"/>
    <property type="match status" value="1"/>
</dbReference>